<keyword evidence="1" id="KW-1133">Transmembrane helix</keyword>
<dbReference type="RefSeq" id="WP_055706749.1">
    <property type="nucleotide sequence ID" value="NZ_JBPJFI010000001.1"/>
</dbReference>
<protein>
    <submittedName>
        <fullName evidence="2">Uncharacterized protein</fullName>
    </submittedName>
</protein>
<gene>
    <name evidence="2" type="ORF">FB563_1723</name>
</gene>
<organism evidence="2 3">
    <name type="scientific">Streptomyces puniciscabiei</name>
    <dbReference type="NCBI Taxonomy" id="164348"/>
    <lineage>
        <taxon>Bacteria</taxon>
        <taxon>Bacillati</taxon>
        <taxon>Actinomycetota</taxon>
        <taxon>Actinomycetes</taxon>
        <taxon>Kitasatosporales</taxon>
        <taxon>Streptomycetaceae</taxon>
        <taxon>Streptomyces</taxon>
    </lineage>
</organism>
<keyword evidence="3" id="KW-1185">Reference proteome</keyword>
<feature type="transmembrane region" description="Helical" evidence="1">
    <location>
        <begin position="42"/>
        <end position="63"/>
    </location>
</feature>
<feature type="transmembrane region" description="Helical" evidence="1">
    <location>
        <begin position="6"/>
        <end position="30"/>
    </location>
</feature>
<name>A0A542UCH7_9ACTN</name>
<dbReference type="EMBL" id="VFNX01000001">
    <property type="protein sequence ID" value="TQK96774.1"/>
    <property type="molecule type" value="Genomic_DNA"/>
</dbReference>
<accession>A0A542UCH7</accession>
<sequence length="102" mass="10728">MHMFLVVAAVLAVTLMGALGVLAVVGVWVPPVARRRVLRPRLWGYGALVNAVGLALFMFLGPLSDAGLAPLPALGWCLWMGGMVVQLLAQRPGRPAPTKTAS</sequence>
<dbReference type="AlphaFoldDB" id="A0A542UCH7"/>
<evidence type="ECO:0000313" key="2">
    <source>
        <dbReference type="EMBL" id="TQK96774.1"/>
    </source>
</evidence>
<proteinExistence type="predicted"/>
<evidence type="ECO:0000256" key="1">
    <source>
        <dbReference type="SAM" id="Phobius"/>
    </source>
</evidence>
<comment type="caution">
    <text evidence="2">The sequence shown here is derived from an EMBL/GenBank/DDBJ whole genome shotgun (WGS) entry which is preliminary data.</text>
</comment>
<feature type="transmembrane region" description="Helical" evidence="1">
    <location>
        <begin position="69"/>
        <end position="89"/>
    </location>
</feature>
<dbReference type="Proteomes" id="UP000318103">
    <property type="component" value="Unassembled WGS sequence"/>
</dbReference>
<dbReference type="OrthoDB" id="4322403at2"/>
<evidence type="ECO:0000313" key="3">
    <source>
        <dbReference type="Proteomes" id="UP000318103"/>
    </source>
</evidence>
<reference evidence="2 3" key="1">
    <citation type="submission" date="2019-06" db="EMBL/GenBank/DDBJ databases">
        <title>Sequencing the genomes of 1000 actinobacteria strains.</title>
        <authorList>
            <person name="Klenk H.-P."/>
        </authorList>
    </citation>
    <scope>NUCLEOTIDE SEQUENCE [LARGE SCALE GENOMIC DNA]</scope>
    <source>
        <strain evidence="2 3">DSM 41929</strain>
    </source>
</reference>
<keyword evidence="1" id="KW-0812">Transmembrane</keyword>
<keyword evidence="1" id="KW-0472">Membrane</keyword>